<reference evidence="2" key="1">
    <citation type="submission" date="2020-05" db="EMBL/GenBank/DDBJ databases">
        <title>Frigoriglobus tundricola gen. nov., sp. nov., a psychrotolerant cellulolytic planctomycete of the family Gemmataceae with two divergent copies of 16S rRNA gene.</title>
        <authorList>
            <person name="Kulichevskaya I.S."/>
            <person name="Ivanova A.A."/>
            <person name="Naumoff D.G."/>
            <person name="Beletsky A.V."/>
            <person name="Rijpstra W.I.C."/>
            <person name="Sinninghe Damste J.S."/>
            <person name="Mardanov A.V."/>
            <person name="Ravin N.V."/>
            <person name="Dedysh S.N."/>
        </authorList>
    </citation>
    <scope>NUCLEOTIDE SEQUENCE [LARGE SCALE GENOMIC DNA]</scope>
    <source>
        <strain evidence="2">PL17</strain>
    </source>
</reference>
<dbReference type="RefSeq" id="WP_171472173.1">
    <property type="nucleotide sequence ID" value="NZ_CP053452.2"/>
</dbReference>
<keyword evidence="2" id="KW-1185">Reference proteome</keyword>
<dbReference type="KEGG" id="ftj:FTUN_4188"/>
<sequence>MSLIRRNLLLFALALLPAGAVGCNPLNLGLLTPIPVPPWTAERLEQKLNHKNDGRVPIMPPIRDGFPPPICEDAPSDAEVLRAMPRVPRGVPYVYEAFRDNITITKTRLVDKIDPPRFFPLVGMAQLHHCHWECAIYYDELVQSDYPFPVYIKKPRVQVIYIDKDHLHLYVGSDPDTQRQITQELTRY</sequence>
<dbReference type="AlphaFoldDB" id="A0A6M5YTP8"/>
<organism evidence="1 2">
    <name type="scientific">Frigoriglobus tundricola</name>
    <dbReference type="NCBI Taxonomy" id="2774151"/>
    <lineage>
        <taxon>Bacteria</taxon>
        <taxon>Pseudomonadati</taxon>
        <taxon>Planctomycetota</taxon>
        <taxon>Planctomycetia</taxon>
        <taxon>Gemmatales</taxon>
        <taxon>Gemmataceae</taxon>
        <taxon>Frigoriglobus</taxon>
    </lineage>
</organism>
<dbReference type="EMBL" id="CP053452">
    <property type="protein sequence ID" value="QJW96631.1"/>
    <property type="molecule type" value="Genomic_DNA"/>
</dbReference>
<proteinExistence type="predicted"/>
<protein>
    <recommendedName>
        <fullName evidence="3">Lipoprotein</fullName>
    </recommendedName>
</protein>
<gene>
    <name evidence="1" type="ORF">FTUN_4188</name>
</gene>
<name>A0A6M5YTP8_9BACT</name>
<dbReference type="PROSITE" id="PS51257">
    <property type="entry name" value="PROKAR_LIPOPROTEIN"/>
    <property type="match status" value="1"/>
</dbReference>
<evidence type="ECO:0000313" key="1">
    <source>
        <dbReference type="EMBL" id="QJW96631.1"/>
    </source>
</evidence>
<dbReference type="Proteomes" id="UP000503447">
    <property type="component" value="Chromosome"/>
</dbReference>
<evidence type="ECO:0000313" key="2">
    <source>
        <dbReference type="Proteomes" id="UP000503447"/>
    </source>
</evidence>
<evidence type="ECO:0008006" key="3">
    <source>
        <dbReference type="Google" id="ProtNLM"/>
    </source>
</evidence>
<accession>A0A6M5YTP8</accession>